<keyword evidence="3" id="KW-1185">Reference proteome</keyword>
<evidence type="ECO:0000256" key="1">
    <source>
        <dbReference type="SAM" id="MobiDB-lite"/>
    </source>
</evidence>
<accession>A0AAN7QG38</accession>
<feature type="compositionally biased region" description="Polar residues" evidence="1">
    <location>
        <begin position="72"/>
        <end position="81"/>
    </location>
</feature>
<gene>
    <name evidence="2" type="ORF">SAY87_008176</name>
</gene>
<reference evidence="2 3" key="1">
    <citation type="journal article" date="2023" name="Hortic Res">
        <title>Pangenome of water caltrop reveals structural variations and asymmetric subgenome divergence after allopolyploidization.</title>
        <authorList>
            <person name="Zhang X."/>
            <person name="Chen Y."/>
            <person name="Wang L."/>
            <person name="Yuan Y."/>
            <person name="Fang M."/>
            <person name="Shi L."/>
            <person name="Lu R."/>
            <person name="Comes H.P."/>
            <person name="Ma Y."/>
            <person name="Chen Y."/>
            <person name="Huang G."/>
            <person name="Zhou Y."/>
            <person name="Zheng Z."/>
            <person name="Qiu Y."/>
        </authorList>
    </citation>
    <scope>NUCLEOTIDE SEQUENCE [LARGE SCALE GENOMIC DNA]</scope>
    <source>
        <tissue evidence="2">Roots</tissue>
    </source>
</reference>
<proteinExistence type="predicted"/>
<name>A0AAN7QG38_9MYRT</name>
<dbReference type="EMBL" id="JAXIOK010000007">
    <property type="protein sequence ID" value="KAK4766534.1"/>
    <property type="molecule type" value="Genomic_DNA"/>
</dbReference>
<sequence>MSRHGCYPTVSSSTIALLQERFKELERMKEKKMGTVLAEQLLRPDLHQSRPLQGPSFQPHPDPRQPPRDLSLTLSLNSQNHWIDPRNCRRPSTEVDPLA</sequence>
<feature type="region of interest" description="Disordered" evidence="1">
    <location>
        <begin position="42"/>
        <end position="99"/>
    </location>
</feature>
<feature type="compositionally biased region" description="Basic and acidic residues" evidence="1">
    <location>
        <begin position="83"/>
        <end position="93"/>
    </location>
</feature>
<organism evidence="2 3">
    <name type="scientific">Trapa incisa</name>
    <dbReference type="NCBI Taxonomy" id="236973"/>
    <lineage>
        <taxon>Eukaryota</taxon>
        <taxon>Viridiplantae</taxon>
        <taxon>Streptophyta</taxon>
        <taxon>Embryophyta</taxon>
        <taxon>Tracheophyta</taxon>
        <taxon>Spermatophyta</taxon>
        <taxon>Magnoliopsida</taxon>
        <taxon>eudicotyledons</taxon>
        <taxon>Gunneridae</taxon>
        <taxon>Pentapetalae</taxon>
        <taxon>rosids</taxon>
        <taxon>malvids</taxon>
        <taxon>Myrtales</taxon>
        <taxon>Lythraceae</taxon>
        <taxon>Trapa</taxon>
    </lineage>
</organism>
<dbReference type="AlphaFoldDB" id="A0AAN7QG38"/>
<evidence type="ECO:0000313" key="2">
    <source>
        <dbReference type="EMBL" id="KAK4766534.1"/>
    </source>
</evidence>
<evidence type="ECO:0000313" key="3">
    <source>
        <dbReference type="Proteomes" id="UP001345219"/>
    </source>
</evidence>
<protein>
    <submittedName>
        <fullName evidence="2">Uncharacterized protein</fullName>
    </submittedName>
</protein>
<dbReference type="Proteomes" id="UP001345219">
    <property type="component" value="Chromosome 7"/>
</dbReference>
<comment type="caution">
    <text evidence="2">The sequence shown here is derived from an EMBL/GenBank/DDBJ whole genome shotgun (WGS) entry which is preliminary data.</text>
</comment>